<evidence type="ECO:0008006" key="3">
    <source>
        <dbReference type="Google" id="ProtNLM"/>
    </source>
</evidence>
<dbReference type="Pfam" id="PF04464">
    <property type="entry name" value="Glyphos_transf"/>
    <property type="match status" value="1"/>
</dbReference>
<evidence type="ECO:0000313" key="1">
    <source>
        <dbReference type="EMBL" id="MBP2295772.1"/>
    </source>
</evidence>
<accession>A0ABS4ST73</accession>
<sequence>MFKHSLPLVVGYLDPGTGSLLFSVIMGVVTTAYFLLKGLYYKVLGVVFGALGWKSPVHEEEHPLVLYSEGRQYFSSFQPLLAELERRGRPCLFLTSDPEDPGLQLASGTIRTACIGAGHAAWRRLNTLKADLCLMTTPGLDVLQIKRSKGVAHYAHLIHAPTDKAFNRAFSFDYFDSVLVCGDHQVRTLRVLEQRRGTKAKDLIDCGCVYYDFMKERLAGLPVRQGQGGGPASVLVAPTWGRNGLLRRYGARILRPLLDAGLTVTVRPHPQSPISEPEVIADLRGQLAAYPNLRWDLSSDPIQAMAASDVMLSDISGVIFDYAFLFEKPVLTVAFTPDKRGMEASDLPYEPWELTVLDSIGRQLNEEDFDRLPDIVASMAASDESRAAIRDLRARSVSHFGSATPRVVDAIETMLDRVKAERA</sequence>
<dbReference type="Gene3D" id="3.40.50.12580">
    <property type="match status" value="1"/>
</dbReference>
<dbReference type="InterPro" id="IPR007554">
    <property type="entry name" value="Glycerophosphate_synth"/>
</dbReference>
<organism evidence="1 2">
    <name type="scientific">Azospirillum rugosum</name>
    <dbReference type="NCBI Taxonomy" id="416170"/>
    <lineage>
        <taxon>Bacteria</taxon>
        <taxon>Pseudomonadati</taxon>
        <taxon>Pseudomonadota</taxon>
        <taxon>Alphaproteobacteria</taxon>
        <taxon>Rhodospirillales</taxon>
        <taxon>Azospirillaceae</taxon>
        <taxon>Azospirillum</taxon>
    </lineage>
</organism>
<proteinExistence type="predicted"/>
<dbReference type="InterPro" id="IPR043148">
    <property type="entry name" value="TagF_C"/>
</dbReference>
<gene>
    <name evidence="1" type="ORF">J2851_005585</name>
</gene>
<reference evidence="1 2" key="1">
    <citation type="submission" date="2021-03" db="EMBL/GenBank/DDBJ databases">
        <title>Genomic Encyclopedia of Type Strains, Phase III (KMG-III): the genomes of soil and plant-associated and newly described type strains.</title>
        <authorList>
            <person name="Whitman W."/>
        </authorList>
    </citation>
    <scope>NUCLEOTIDE SEQUENCE [LARGE SCALE GENOMIC DNA]</scope>
    <source>
        <strain evidence="1 2">IMMIB AFH-6</strain>
    </source>
</reference>
<dbReference type="Proteomes" id="UP000781958">
    <property type="component" value="Unassembled WGS sequence"/>
</dbReference>
<dbReference type="RefSeq" id="WP_209770400.1">
    <property type="nucleotide sequence ID" value="NZ_JAGINP010000024.1"/>
</dbReference>
<name>A0ABS4ST73_9PROT</name>
<evidence type="ECO:0000313" key="2">
    <source>
        <dbReference type="Proteomes" id="UP000781958"/>
    </source>
</evidence>
<comment type="caution">
    <text evidence="1">The sequence shown here is derived from an EMBL/GenBank/DDBJ whole genome shotgun (WGS) entry which is preliminary data.</text>
</comment>
<dbReference type="EMBL" id="JAGINP010000024">
    <property type="protein sequence ID" value="MBP2295772.1"/>
    <property type="molecule type" value="Genomic_DNA"/>
</dbReference>
<protein>
    <recommendedName>
        <fullName evidence="3">CDP-Glycerol:Poly(Glycerophosphate) glycerophosphotransferase</fullName>
    </recommendedName>
</protein>
<keyword evidence="2" id="KW-1185">Reference proteome</keyword>